<evidence type="ECO:0000313" key="1">
    <source>
        <dbReference type="EMBL" id="GBO38576.1"/>
    </source>
</evidence>
<proteinExistence type="predicted"/>
<protein>
    <submittedName>
        <fullName evidence="1">Uncharacterized protein</fullName>
    </submittedName>
</protein>
<dbReference type="Proteomes" id="UP000499080">
    <property type="component" value="Unassembled WGS sequence"/>
</dbReference>
<dbReference type="InterPro" id="IPR036397">
    <property type="entry name" value="RNaseH_sf"/>
</dbReference>
<evidence type="ECO:0000313" key="2">
    <source>
        <dbReference type="Proteomes" id="UP000499080"/>
    </source>
</evidence>
<keyword evidence="2" id="KW-1185">Reference proteome</keyword>
<gene>
    <name evidence="1" type="ORF">AVEN_191601_1</name>
</gene>
<comment type="caution">
    <text evidence="1">The sequence shown here is derived from an EMBL/GenBank/DDBJ whole genome shotgun (WGS) entry which is preliminary data.</text>
</comment>
<dbReference type="InterPro" id="IPR012337">
    <property type="entry name" value="RNaseH-like_sf"/>
</dbReference>
<dbReference type="AlphaFoldDB" id="A0A4Y2WPD3"/>
<dbReference type="GO" id="GO:0003676">
    <property type="term" value="F:nucleic acid binding"/>
    <property type="evidence" value="ECO:0007669"/>
    <property type="project" value="InterPro"/>
</dbReference>
<dbReference type="Gene3D" id="3.30.420.10">
    <property type="entry name" value="Ribonuclease H-like superfamily/Ribonuclease H"/>
    <property type="match status" value="1"/>
</dbReference>
<dbReference type="SUPFAM" id="SSF53098">
    <property type="entry name" value="Ribonuclease H-like"/>
    <property type="match status" value="1"/>
</dbReference>
<accession>A0A4Y2WPD3</accession>
<dbReference type="EMBL" id="BGPR01063363">
    <property type="protein sequence ID" value="GBO38576.1"/>
    <property type="molecule type" value="Genomic_DNA"/>
</dbReference>
<reference evidence="1 2" key="1">
    <citation type="journal article" date="2019" name="Sci. Rep.">
        <title>Orb-weaving spider Araneus ventricosus genome elucidates the spidroin gene catalogue.</title>
        <authorList>
            <person name="Kono N."/>
            <person name="Nakamura H."/>
            <person name="Ohtoshi R."/>
            <person name="Moran D.A.P."/>
            <person name="Shinohara A."/>
            <person name="Yoshida Y."/>
            <person name="Fujiwara M."/>
            <person name="Mori M."/>
            <person name="Tomita M."/>
            <person name="Arakawa K."/>
        </authorList>
    </citation>
    <scope>NUCLEOTIDE SEQUENCE [LARGE SCALE GENOMIC DNA]</scope>
</reference>
<sequence>MPQSLLTLQLIFLQVIFKGSIHNINSVFTGEGLALFLAISKLIYEFKDYLILTDSKSNLSALLNINFRSPKITLFLARVIAHALTICKSLQLVYSPAHVGIYENKCADTIAKNALNSPCILDWISPEDSTSEYYKIICKNQNDIWQQFKYCVQFHWLDDFNFRKISLHRRFEVLSFCFITKSLPVNVVMHKCHLADSPDCGTYLTPETCEHLVLSCSRFDLARDSLRARLGCIPLSYDWLCDFSFNGFLKIWAISAFLLMPSRFQFSFCDTLDLIIFEPSTSWELSSGAYTGDTLFILEYYSCQVQYLFPYE</sequence>
<organism evidence="1 2">
    <name type="scientific">Araneus ventricosus</name>
    <name type="common">Orbweaver spider</name>
    <name type="synonym">Epeira ventricosa</name>
    <dbReference type="NCBI Taxonomy" id="182803"/>
    <lineage>
        <taxon>Eukaryota</taxon>
        <taxon>Metazoa</taxon>
        <taxon>Ecdysozoa</taxon>
        <taxon>Arthropoda</taxon>
        <taxon>Chelicerata</taxon>
        <taxon>Arachnida</taxon>
        <taxon>Araneae</taxon>
        <taxon>Araneomorphae</taxon>
        <taxon>Entelegynae</taxon>
        <taxon>Araneoidea</taxon>
        <taxon>Araneidae</taxon>
        <taxon>Araneus</taxon>
    </lineage>
</organism>
<name>A0A4Y2WPD3_ARAVE</name>
<dbReference type="OrthoDB" id="421040at2759"/>